<dbReference type="Proteomes" id="UP000321172">
    <property type="component" value="Chromosome"/>
</dbReference>
<name>A0A5B8S602_9SPHN</name>
<organism evidence="1 2">
    <name type="scientific">Novosphingobium ginsenosidimutans</name>
    <dbReference type="NCBI Taxonomy" id="1176536"/>
    <lineage>
        <taxon>Bacteria</taxon>
        <taxon>Pseudomonadati</taxon>
        <taxon>Pseudomonadota</taxon>
        <taxon>Alphaproteobacteria</taxon>
        <taxon>Sphingomonadales</taxon>
        <taxon>Sphingomonadaceae</taxon>
        <taxon>Novosphingobium</taxon>
    </lineage>
</organism>
<proteinExistence type="predicted"/>
<evidence type="ECO:0000313" key="2">
    <source>
        <dbReference type="Proteomes" id="UP000321172"/>
    </source>
</evidence>
<accession>A0A5B8S602</accession>
<protein>
    <submittedName>
        <fullName evidence="1">Uncharacterized protein</fullName>
    </submittedName>
</protein>
<evidence type="ECO:0000313" key="1">
    <source>
        <dbReference type="EMBL" id="QEA16971.1"/>
    </source>
</evidence>
<dbReference type="OrthoDB" id="7428630at2"/>
<dbReference type="EMBL" id="CP042345">
    <property type="protein sequence ID" value="QEA16971.1"/>
    <property type="molecule type" value="Genomic_DNA"/>
</dbReference>
<dbReference type="RefSeq" id="WP_147091050.1">
    <property type="nucleotide sequence ID" value="NZ_BAABJD010000002.1"/>
</dbReference>
<dbReference type="AlphaFoldDB" id="A0A5B8S602"/>
<keyword evidence="2" id="KW-1185">Reference proteome</keyword>
<gene>
    <name evidence="1" type="ORF">FRF71_12990</name>
</gene>
<sequence length="63" mass="7171">MRRALVVTDETARHPFLASLPPHVRRGIGPIRKAVRKHFTMQDVKEFLMAYCACFVAVSAFLI</sequence>
<reference evidence="1 2" key="1">
    <citation type="journal article" date="2013" name="J. Microbiol. Biotechnol.">
        <title>Novosphingobium ginsenosidimutans sp. nov., with the ability to convert ginsenoside.</title>
        <authorList>
            <person name="Kim J.K."/>
            <person name="He D."/>
            <person name="Liu Q.M."/>
            <person name="Park H.Y."/>
            <person name="Jung M.S."/>
            <person name="Yoon M.H."/>
            <person name="Kim S.C."/>
            <person name="Im W.T."/>
        </authorList>
    </citation>
    <scope>NUCLEOTIDE SEQUENCE [LARGE SCALE GENOMIC DNA]</scope>
    <source>
        <strain evidence="1 2">FW-6</strain>
    </source>
</reference>
<dbReference type="KEGG" id="ngf:FRF71_12990"/>